<proteinExistence type="inferred from homology"/>
<evidence type="ECO:0000256" key="3">
    <source>
        <dbReference type="ARBA" id="ARBA00013080"/>
    </source>
</evidence>
<evidence type="ECO:0000256" key="6">
    <source>
        <dbReference type="ARBA" id="ARBA00023154"/>
    </source>
</evidence>
<dbReference type="GO" id="GO:0009089">
    <property type="term" value="P:lysine biosynthetic process via diaminopimelate"/>
    <property type="evidence" value="ECO:0007669"/>
    <property type="project" value="UniProtKB-UniRule"/>
</dbReference>
<feature type="active site" description="Proton donor" evidence="9">
    <location>
        <position position="72"/>
    </location>
</feature>
<feature type="binding site" evidence="9">
    <location>
        <position position="11"/>
    </location>
    <ligand>
        <name>substrate</name>
    </ligand>
</feature>
<protein>
    <recommendedName>
        <fullName evidence="3 9">Diaminopimelate epimerase</fullName>
        <shortName evidence="9">DAP epimerase</shortName>
        <ecNumber evidence="3 9">5.1.1.7</ecNumber>
    </recommendedName>
    <alternativeName>
        <fullName evidence="9">PLP-independent amino acid racemase</fullName>
    </alternativeName>
</protein>
<evidence type="ECO:0000256" key="1">
    <source>
        <dbReference type="ARBA" id="ARBA00005196"/>
    </source>
</evidence>
<dbReference type="InterPro" id="IPR018510">
    <property type="entry name" value="DAP_epimerase_AS"/>
</dbReference>
<dbReference type="InterPro" id="IPR001653">
    <property type="entry name" value="DAP_epimerase_DapF"/>
</dbReference>
<dbReference type="Proteomes" id="UP000030012">
    <property type="component" value="Unassembled WGS sequence"/>
</dbReference>
<sequence>MDFTKMQGTGNDFVVIEDLYDDFKGKEETLAKNLCHRKFGIGADGILLVRKSSVADIKMDIINADGSYAAMCGNGIRCFARYVYDKNIVKKSIIEIETGDGIKIAYLTINNEDEVLGITINMGNFSFEPKDIPLSINEKIINKDVNINSTEYKITSMKLGVPHTVVMCNIDDIDVMEGKYIEKHELFSQGTNVNFCEVKDNNTIRVKTWERGAGPTLACGTGSCASVVASNILGYIGNRCKVIVPGGELFIEIKGEIVFMTGPAEIVFEGKINI</sequence>
<evidence type="ECO:0000256" key="5">
    <source>
        <dbReference type="ARBA" id="ARBA00022605"/>
    </source>
</evidence>
<dbReference type="NCBIfam" id="TIGR00652">
    <property type="entry name" value="DapF"/>
    <property type="match status" value="1"/>
</dbReference>
<comment type="function">
    <text evidence="9">Catalyzes the stereoinversion of LL-2,6-diaminopimelate (L,L-DAP) to meso-diaminopimelate (meso-DAP), a precursor of L-lysine and an essential component of the bacterial peptidoglycan.</text>
</comment>
<dbReference type="UniPathway" id="UPA00034">
    <property type="reaction ID" value="UER00025"/>
</dbReference>
<feature type="active site" description="Proton acceptor" evidence="9">
    <location>
        <position position="219"/>
    </location>
</feature>
<feature type="active site" evidence="10">
    <location>
        <position position="72"/>
    </location>
</feature>
<dbReference type="Pfam" id="PF01678">
    <property type="entry name" value="DAP_epimerase"/>
    <property type="match status" value="2"/>
</dbReference>
<dbReference type="AlphaFoldDB" id="A0A0A0ICP9"/>
<dbReference type="OrthoDB" id="9805408at2"/>
<comment type="catalytic activity">
    <reaction evidence="8 9">
        <text>(2S,6S)-2,6-diaminopimelate = meso-2,6-diaminopimelate</text>
        <dbReference type="Rhea" id="RHEA:15393"/>
        <dbReference type="ChEBI" id="CHEBI:57609"/>
        <dbReference type="ChEBI" id="CHEBI:57791"/>
        <dbReference type="EC" id="5.1.1.7"/>
    </reaction>
</comment>
<feature type="binding site" evidence="9">
    <location>
        <position position="63"/>
    </location>
    <ligand>
        <name>substrate</name>
    </ligand>
</feature>
<dbReference type="RefSeq" id="WP_039253415.1">
    <property type="nucleotide sequence ID" value="NZ_JENJ01000011.1"/>
</dbReference>
<comment type="caution">
    <text evidence="9">Lacks conserved residue(s) required for the propagation of feature annotation.</text>
</comment>
<keyword evidence="7 9" id="KW-0413">Isomerase</keyword>
<evidence type="ECO:0000313" key="12">
    <source>
        <dbReference type="Proteomes" id="UP000030012"/>
    </source>
</evidence>
<comment type="pathway">
    <text evidence="1 9">Amino-acid biosynthesis; L-lysine biosynthesis via DAP pathway; DL-2,6-diaminopimelate from LL-2,6-diaminopimelate: step 1/1.</text>
</comment>
<evidence type="ECO:0000256" key="9">
    <source>
        <dbReference type="HAMAP-Rule" id="MF_00197"/>
    </source>
</evidence>
<dbReference type="PANTHER" id="PTHR31689:SF0">
    <property type="entry name" value="DIAMINOPIMELATE EPIMERASE"/>
    <property type="match status" value="1"/>
</dbReference>
<dbReference type="EC" id="5.1.1.7" evidence="3 9"/>
<dbReference type="EMBL" id="JENJ01000011">
    <property type="protein sequence ID" value="KGM97360.1"/>
    <property type="molecule type" value="Genomic_DNA"/>
</dbReference>
<feature type="site" description="Could be important to modulate the pK values of the two catalytic cysteine residues" evidence="9">
    <location>
        <position position="163"/>
    </location>
</feature>
<keyword evidence="4 9" id="KW-0963">Cytoplasm</keyword>
<dbReference type="PANTHER" id="PTHR31689">
    <property type="entry name" value="DIAMINOPIMELATE EPIMERASE, CHLOROPLASTIC"/>
    <property type="match status" value="1"/>
</dbReference>
<gene>
    <name evidence="9" type="primary">dapF</name>
    <name evidence="11" type="ORF">Z968_03595</name>
</gene>
<dbReference type="Gene3D" id="3.10.310.10">
    <property type="entry name" value="Diaminopimelate Epimerase, Chain A, domain 1"/>
    <property type="match status" value="2"/>
</dbReference>
<dbReference type="FunFam" id="3.10.310.10:FF:000001">
    <property type="entry name" value="Diaminopimelate epimerase"/>
    <property type="match status" value="1"/>
</dbReference>
<comment type="subunit">
    <text evidence="9">Homodimer.</text>
</comment>
<dbReference type="PROSITE" id="PS01326">
    <property type="entry name" value="DAP_EPIMERASE"/>
    <property type="match status" value="1"/>
</dbReference>
<evidence type="ECO:0000256" key="7">
    <source>
        <dbReference type="ARBA" id="ARBA00023235"/>
    </source>
</evidence>
<evidence type="ECO:0000313" key="11">
    <source>
        <dbReference type="EMBL" id="KGM97360.1"/>
    </source>
</evidence>
<dbReference type="GO" id="GO:0008837">
    <property type="term" value="F:diaminopimelate epimerase activity"/>
    <property type="evidence" value="ECO:0007669"/>
    <property type="project" value="UniProtKB-UniRule"/>
</dbReference>
<comment type="subcellular location">
    <subcellularLocation>
        <location evidence="9">Cytoplasm</location>
    </subcellularLocation>
</comment>
<feature type="binding site" evidence="9">
    <location>
        <begin position="73"/>
        <end position="74"/>
    </location>
    <ligand>
        <name>substrate</name>
    </ligand>
</feature>
<reference evidence="11 12" key="1">
    <citation type="submission" date="2014-01" db="EMBL/GenBank/DDBJ databases">
        <title>Plasmidome dynamics in the species complex Clostridium novyi sensu lato converts strains of independent lineages into distinctly different pathogens.</title>
        <authorList>
            <person name="Skarin H."/>
            <person name="Segerman B."/>
        </authorList>
    </citation>
    <scope>NUCLEOTIDE SEQUENCE [LARGE SCALE GENOMIC DNA]</scope>
    <source>
        <strain evidence="11 12">4552</strain>
    </source>
</reference>
<evidence type="ECO:0000256" key="2">
    <source>
        <dbReference type="ARBA" id="ARBA00010219"/>
    </source>
</evidence>
<dbReference type="HAMAP" id="MF_00197">
    <property type="entry name" value="DAP_epimerase"/>
    <property type="match status" value="1"/>
</dbReference>
<keyword evidence="5 9" id="KW-0028">Amino-acid biosynthesis</keyword>
<evidence type="ECO:0000256" key="8">
    <source>
        <dbReference type="ARBA" id="ARBA00051712"/>
    </source>
</evidence>
<feature type="binding site" evidence="9">
    <location>
        <position position="192"/>
    </location>
    <ligand>
        <name>substrate</name>
    </ligand>
</feature>
<name>A0A0A0ICP9_CLONO</name>
<accession>A0A0A0ICP9</accession>
<comment type="caution">
    <text evidence="11">The sequence shown here is derived from an EMBL/GenBank/DDBJ whole genome shotgun (WGS) entry which is preliminary data.</text>
</comment>
<evidence type="ECO:0000256" key="4">
    <source>
        <dbReference type="ARBA" id="ARBA00022490"/>
    </source>
</evidence>
<comment type="similarity">
    <text evidence="2 9">Belongs to the diaminopimelate epimerase family.</text>
</comment>
<keyword evidence="6 9" id="KW-0457">Lysine biosynthesis</keyword>
<feature type="site" description="Could be important to modulate the pK values of the two catalytic cysteine residues" evidence="9">
    <location>
        <position position="210"/>
    </location>
</feature>
<feature type="binding site" evidence="9">
    <location>
        <begin position="220"/>
        <end position="221"/>
    </location>
    <ligand>
        <name>substrate</name>
    </ligand>
</feature>
<dbReference type="SUPFAM" id="SSF54506">
    <property type="entry name" value="Diaminopimelate epimerase-like"/>
    <property type="match status" value="2"/>
</dbReference>
<feature type="binding site" evidence="9">
    <location>
        <begin position="210"/>
        <end position="211"/>
    </location>
    <ligand>
        <name>substrate</name>
    </ligand>
</feature>
<organism evidence="11 12">
    <name type="scientific">Clostridium novyi A str. 4552</name>
    <dbReference type="NCBI Taxonomy" id="1444289"/>
    <lineage>
        <taxon>Bacteria</taxon>
        <taxon>Bacillati</taxon>
        <taxon>Bacillota</taxon>
        <taxon>Clostridia</taxon>
        <taxon>Eubacteriales</taxon>
        <taxon>Clostridiaceae</taxon>
        <taxon>Clostridium</taxon>
    </lineage>
</organism>
<evidence type="ECO:0000256" key="10">
    <source>
        <dbReference type="PROSITE-ProRule" id="PRU10125"/>
    </source>
</evidence>
<dbReference type="GO" id="GO:0005829">
    <property type="term" value="C:cytosol"/>
    <property type="evidence" value="ECO:0007669"/>
    <property type="project" value="TreeGrafter"/>
</dbReference>